<organism evidence="1 2">
    <name type="scientific">Ovis ammon polii</name>
    <dbReference type="NCBI Taxonomy" id="230172"/>
    <lineage>
        <taxon>Eukaryota</taxon>
        <taxon>Metazoa</taxon>
        <taxon>Chordata</taxon>
        <taxon>Craniata</taxon>
        <taxon>Vertebrata</taxon>
        <taxon>Euteleostomi</taxon>
        <taxon>Mammalia</taxon>
        <taxon>Eutheria</taxon>
        <taxon>Laurasiatheria</taxon>
        <taxon>Artiodactyla</taxon>
        <taxon>Ruminantia</taxon>
        <taxon>Pecora</taxon>
        <taxon>Bovidae</taxon>
        <taxon>Caprinae</taxon>
        <taxon>Ovis</taxon>
    </lineage>
</organism>
<sequence>MIGKMRRSQHTYKNLTISSSESEVTQLCPTLVTPRTGAYQARSSMEFPGKSTGDSILHWSLRVLWFYSEEARGIVEKPSLDVTYITLLTFHWTKTPLERTHSPTWMQGGLENSADGWRPFSQHQLHPVEVGGQIGGEHFALI</sequence>
<accession>A0AAD4YFX1</accession>
<gene>
    <name evidence="1" type="ORF">MG293_001760</name>
</gene>
<keyword evidence="2" id="KW-1185">Reference proteome</keyword>
<dbReference type="AlphaFoldDB" id="A0AAD4YFX1"/>
<evidence type="ECO:0000313" key="2">
    <source>
        <dbReference type="Proteomes" id="UP001214576"/>
    </source>
</evidence>
<comment type="caution">
    <text evidence="1">The sequence shown here is derived from an EMBL/GenBank/DDBJ whole genome shotgun (WGS) entry which is preliminary data.</text>
</comment>
<proteinExistence type="predicted"/>
<evidence type="ECO:0000313" key="1">
    <source>
        <dbReference type="EMBL" id="KAI4549430.1"/>
    </source>
</evidence>
<dbReference type="EMBL" id="JAKZEL010000001">
    <property type="protein sequence ID" value="KAI4549430.1"/>
    <property type="molecule type" value="Genomic_DNA"/>
</dbReference>
<dbReference type="Proteomes" id="UP001214576">
    <property type="component" value="Unassembled WGS sequence"/>
</dbReference>
<reference evidence="1" key="1">
    <citation type="submission" date="2022-03" db="EMBL/GenBank/DDBJ databases">
        <title>Genomic analyses of argali, domestic sheep and their hybrids provide insights into chromosomal evolution, heterosis and genetic basis of agronomic traits.</title>
        <authorList>
            <person name="Li M."/>
        </authorList>
    </citation>
    <scope>NUCLEOTIDE SEQUENCE</scope>
    <source>
        <strain evidence="1">CAU-MHL-2022a</strain>
        <tissue evidence="1">Skin</tissue>
    </source>
</reference>
<protein>
    <submittedName>
        <fullName evidence="1">Uncharacterized protein</fullName>
    </submittedName>
</protein>
<name>A0AAD4YFX1_OVIAM</name>